<protein>
    <submittedName>
        <fullName evidence="1">Uncharacterized protein</fullName>
    </submittedName>
</protein>
<evidence type="ECO:0000313" key="2">
    <source>
        <dbReference type="Proteomes" id="UP000634308"/>
    </source>
</evidence>
<evidence type="ECO:0000313" key="1">
    <source>
        <dbReference type="EMBL" id="GGR61153.1"/>
    </source>
</evidence>
<reference evidence="2" key="1">
    <citation type="journal article" date="2019" name="Int. J. Syst. Evol. Microbiol.">
        <title>The Global Catalogue of Microorganisms (GCM) 10K type strain sequencing project: providing services to taxonomists for standard genome sequencing and annotation.</title>
        <authorList>
            <consortium name="The Broad Institute Genomics Platform"/>
            <consortium name="The Broad Institute Genome Sequencing Center for Infectious Disease"/>
            <person name="Wu L."/>
            <person name="Ma J."/>
        </authorList>
    </citation>
    <scope>NUCLEOTIDE SEQUENCE [LARGE SCALE GENOMIC DNA]</scope>
    <source>
        <strain evidence="2">JCM 31404</strain>
    </source>
</reference>
<dbReference type="RefSeq" id="WP_189065212.1">
    <property type="nucleotide sequence ID" value="NZ_BMQM01000015.1"/>
</dbReference>
<keyword evidence="2" id="KW-1185">Reference proteome</keyword>
<dbReference type="EMBL" id="BMQM01000015">
    <property type="protein sequence ID" value="GGR61153.1"/>
    <property type="molecule type" value="Genomic_DNA"/>
</dbReference>
<name>A0ABQ2RVP7_9DEIO</name>
<gene>
    <name evidence="1" type="ORF">GCM10008959_23830</name>
</gene>
<proteinExistence type="predicted"/>
<sequence>MIHLPEWLAQQEQHLTPLFETAGDGLSVNTHLRGKEKNRLTLTRHPSFDAAMIGMVTAGLAEEDWQGFLYVMHTGEGNDLTPRYIGKAEKKGITNPVSANLIRIASNHDKFGRWGYNKAYHVGELSHAVLGEAFRPGRAPGKYHRWAAALFETLEPPKLQLPVSMSLIPWWDGLRGPSGMIGSLAAVEYELIALAAAAYPEALLNVQGR</sequence>
<accession>A0ABQ2RVP7</accession>
<comment type="caution">
    <text evidence="1">The sequence shown here is derived from an EMBL/GenBank/DDBJ whole genome shotgun (WGS) entry which is preliminary data.</text>
</comment>
<organism evidence="1 2">
    <name type="scientific">Deinococcus seoulensis</name>
    <dbReference type="NCBI Taxonomy" id="1837379"/>
    <lineage>
        <taxon>Bacteria</taxon>
        <taxon>Thermotogati</taxon>
        <taxon>Deinococcota</taxon>
        <taxon>Deinococci</taxon>
        <taxon>Deinococcales</taxon>
        <taxon>Deinococcaceae</taxon>
        <taxon>Deinococcus</taxon>
    </lineage>
</organism>
<dbReference type="Proteomes" id="UP000634308">
    <property type="component" value="Unassembled WGS sequence"/>
</dbReference>